<reference evidence="1 2" key="1">
    <citation type="submission" date="2019-08" db="EMBL/GenBank/DDBJ databases">
        <authorList>
            <person name="Ye J."/>
        </authorList>
    </citation>
    <scope>NUCLEOTIDE SEQUENCE [LARGE SCALE GENOMIC DNA]</scope>
    <source>
        <strain evidence="1 2">TK008</strain>
    </source>
</reference>
<dbReference type="SUPFAM" id="SSF53448">
    <property type="entry name" value="Nucleotide-diphospho-sugar transferases"/>
    <property type="match status" value="1"/>
</dbReference>
<dbReference type="RefSeq" id="WP_147096900.1">
    <property type="nucleotide sequence ID" value="NZ_JBHUFH010000001.1"/>
</dbReference>
<organism evidence="1 2">
    <name type="scientific">Paracoccus aurantiacus</name>
    <dbReference type="NCBI Taxonomy" id="2599412"/>
    <lineage>
        <taxon>Bacteria</taxon>
        <taxon>Pseudomonadati</taxon>
        <taxon>Pseudomonadota</taxon>
        <taxon>Alphaproteobacteria</taxon>
        <taxon>Rhodobacterales</taxon>
        <taxon>Paracoccaceae</taxon>
        <taxon>Paracoccus</taxon>
    </lineage>
</organism>
<evidence type="ECO:0000313" key="1">
    <source>
        <dbReference type="EMBL" id="TXB69610.1"/>
    </source>
</evidence>
<protein>
    <recommendedName>
        <fullName evidence="3">Glycosyl transferase</fullName>
    </recommendedName>
</protein>
<proteinExistence type="predicted"/>
<gene>
    <name evidence="1" type="ORF">FQV27_05670</name>
</gene>
<dbReference type="Gene3D" id="3.90.550.10">
    <property type="entry name" value="Spore Coat Polysaccharide Biosynthesis Protein SpsA, Chain A"/>
    <property type="match status" value="1"/>
</dbReference>
<comment type="caution">
    <text evidence="1">The sequence shown here is derived from an EMBL/GenBank/DDBJ whole genome shotgun (WGS) entry which is preliminary data.</text>
</comment>
<dbReference type="InterPro" id="IPR029044">
    <property type="entry name" value="Nucleotide-diphossugar_trans"/>
</dbReference>
<sequence>MSIHAFTSCSYSYLNRARVLASSLKRQHPDWVLWLVMTDKEPEGFTLDLDKEDYDRIVTAEELFGDETESWLFGHDIVEACTAVKGRACVHILSQPDCEKLVYFDPDIAVFNPMDEVLDLLDDYSIVLTPHQTDPDAMKNRTAIIDNEITSLSYGIFNLGFIALANDDEGRRFAQWWDDRLHDWCHDDLEHGIFVDQKWCNLVPCFFDGVKVLRDPGYNVASWNLSNREMRYDADGNALINDRPLRFYHFTKLGPVGDTMTQRYAGNNIEIYELWWWYRNAVLAATSNDIPKGWWYYGKFDSGVKIPKAARVLYRQRQDLRNAFPDPLKTGESSYYGWLQAETDLMEAGGDMGRFIPV</sequence>
<dbReference type="AlphaFoldDB" id="A0A5C6S4Q5"/>
<keyword evidence="2" id="KW-1185">Reference proteome</keyword>
<evidence type="ECO:0008006" key="3">
    <source>
        <dbReference type="Google" id="ProtNLM"/>
    </source>
</evidence>
<evidence type="ECO:0000313" key="2">
    <source>
        <dbReference type="Proteomes" id="UP000321562"/>
    </source>
</evidence>
<dbReference type="EMBL" id="VOPL01000002">
    <property type="protein sequence ID" value="TXB69610.1"/>
    <property type="molecule type" value="Genomic_DNA"/>
</dbReference>
<name>A0A5C6S4Q5_9RHOB</name>
<dbReference type="Proteomes" id="UP000321562">
    <property type="component" value="Unassembled WGS sequence"/>
</dbReference>
<dbReference type="OrthoDB" id="9787738at2"/>
<accession>A0A5C6S4Q5</accession>